<evidence type="ECO:0000313" key="1">
    <source>
        <dbReference type="EMBL" id="MDM8202740.1"/>
    </source>
</evidence>
<reference evidence="1 2" key="1">
    <citation type="submission" date="2023-06" db="EMBL/GenBank/DDBJ databases">
        <title>Identification and characterization of horizontal gene transfer across gut microbiota members of farm animals based on homology search.</title>
        <authorList>
            <person name="Schwarzerova J."/>
            <person name="Nykrynova M."/>
            <person name="Jureckova K."/>
            <person name="Cejkova D."/>
            <person name="Rychlik I."/>
        </authorList>
    </citation>
    <scope>NUCLEOTIDE SEQUENCE [LARGE SCALE GENOMIC DNA]</scope>
    <source>
        <strain evidence="1 2">ET340</strain>
    </source>
</reference>
<keyword evidence="2" id="KW-1185">Reference proteome</keyword>
<comment type="caution">
    <text evidence="1">The sequence shown here is derived from an EMBL/GenBank/DDBJ whole genome shotgun (WGS) entry which is preliminary data.</text>
</comment>
<organism evidence="1 2">
    <name type="scientific">Allofournierella massiliensis</name>
    <dbReference type="NCBI Taxonomy" id="1650663"/>
    <lineage>
        <taxon>Bacteria</taxon>
        <taxon>Bacillati</taxon>
        <taxon>Bacillota</taxon>
        <taxon>Clostridia</taxon>
        <taxon>Eubacteriales</taxon>
        <taxon>Oscillospiraceae</taxon>
        <taxon>Allofournierella</taxon>
    </lineage>
</organism>
<gene>
    <name evidence="1" type="ORF">QUW08_15825</name>
</gene>
<accession>A0ABT7UV07</accession>
<feature type="non-terminal residue" evidence="1">
    <location>
        <position position="1"/>
    </location>
</feature>
<sequence>ISEVIINATTFAIAGGLIGSGVGAAKGISMVTSGAVGGVTSLITGGSFANGFSGGLIAGIAPLNVGYGIVGGLVTDVTTTIHTAYNEGEDIGEALKINSGKYVFNSILTTLIYSTYGKASQLLDGVVVQATESDDLITAVIDGFAAGTVKFWKTMFDYGVPAMSEAVKAIFSDTYDYFVDLNGSGS</sequence>
<protein>
    <submittedName>
        <fullName evidence="1">Uncharacterized protein</fullName>
    </submittedName>
</protein>
<name>A0ABT7UV07_9FIRM</name>
<evidence type="ECO:0000313" key="2">
    <source>
        <dbReference type="Proteomes" id="UP001529380"/>
    </source>
</evidence>
<dbReference type="EMBL" id="JAUDCL010000077">
    <property type="protein sequence ID" value="MDM8202740.1"/>
    <property type="molecule type" value="Genomic_DNA"/>
</dbReference>
<proteinExistence type="predicted"/>
<dbReference type="Proteomes" id="UP001529380">
    <property type="component" value="Unassembled WGS sequence"/>
</dbReference>